<evidence type="ECO:0000313" key="1">
    <source>
        <dbReference type="EMBL" id="GEM10406.1"/>
    </source>
</evidence>
<evidence type="ECO:0000313" key="2">
    <source>
        <dbReference type="Proteomes" id="UP000321518"/>
    </source>
</evidence>
<protein>
    <submittedName>
        <fullName evidence="1">Uncharacterized protein</fullName>
    </submittedName>
</protein>
<gene>
    <name evidence="1" type="ORF">Rt10032_c11g4423</name>
</gene>
<sequence>MNWHKAPAATVKAKKLVKKEASVQDFCRNRGFENFEIQRLDLVVGNWLCDIRSSSGTVICVKSCDALELAFKNVEPSRENMSLVQLQLHLLKERQRAMQTRLDRHDEEKSEALTIEIAMKSSLIGWASVVPDASDAEIRIARRELYELASRASQDFLRLFG</sequence>
<dbReference type="EMBL" id="BJWK01000011">
    <property type="protein sequence ID" value="GEM10406.1"/>
    <property type="molecule type" value="Genomic_DNA"/>
</dbReference>
<dbReference type="AlphaFoldDB" id="A0A511KKL4"/>
<proteinExistence type="predicted"/>
<reference evidence="1 2" key="1">
    <citation type="submission" date="2019-07" db="EMBL/GenBank/DDBJ databases">
        <title>Rhodotorula toruloides NBRC10032 genome sequencing.</title>
        <authorList>
            <person name="Shida Y."/>
            <person name="Takaku H."/>
            <person name="Ogasawara W."/>
            <person name="Mori K."/>
        </authorList>
    </citation>
    <scope>NUCLEOTIDE SEQUENCE [LARGE SCALE GENOMIC DNA]</scope>
    <source>
        <strain evidence="1 2">NBRC10032</strain>
    </source>
</reference>
<organism evidence="1 2">
    <name type="scientific">Rhodotorula toruloides</name>
    <name type="common">Yeast</name>
    <name type="synonym">Rhodosporidium toruloides</name>
    <dbReference type="NCBI Taxonomy" id="5286"/>
    <lineage>
        <taxon>Eukaryota</taxon>
        <taxon>Fungi</taxon>
        <taxon>Dikarya</taxon>
        <taxon>Basidiomycota</taxon>
        <taxon>Pucciniomycotina</taxon>
        <taxon>Microbotryomycetes</taxon>
        <taxon>Sporidiobolales</taxon>
        <taxon>Sporidiobolaceae</taxon>
        <taxon>Rhodotorula</taxon>
    </lineage>
</organism>
<comment type="caution">
    <text evidence="1">The sequence shown here is derived from an EMBL/GenBank/DDBJ whole genome shotgun (WGS) entry which is preliminary data.</text>
</comment>
<dbReference type="Proteomes" id="UP000321518">
    <property type="component" value="Unassembled WGS sequence"/>
</dbReference>
<accession>A0A511KKL4</accession>
<name>A0A511KKL4_RHOTO</name>